<sequence>MPEPVASCAMSASALSAPIANVPEWSVTELATALKRTLEDAFGHVRLKGEISGYRGPHGSGHAYFSLKDGGAKIDAVIWKGTMLRLRHKPKEGLEVVVTGRITTYPGKSAYQIVVDSLEPAGAGAWMALLEERRRTLAAEGLFDAARKRPVPYLPRVVGVVTSPTGAVIRDILHRLADRFPRPVLVWPVRVQGDGAAEEIAAAIHGFNALAPGGAIPRPDVLIVARGGGSIEDLWCFNEEIVVRAAAASTIPLISAVGHETDVTLIDHAADRRAPTPTGAAEMAVPVLHELLADLDSLGRRHAGALLRLVEQRRGELRGLARALPGPEALLAQKRQRLDLAEARLAPALAGNARDAQARLNRALQGLARNPPSLRLARARERLAAIDHRPRHALERVLAVQGERLNGLSRRLDRAPGQGLERLAGRLSRATALFASLNYRSVLARGYALVLDGSGTPVGSAGAARAAGRLTVEFADGRVAASVDGAPAPGTPPETPPAMPPKPAPRRAARRKEPATETKAAVTGAVQGSLFEI</sequence>
<evidence type="ECO:0000313" key="10">
    <source>
        <dbReference type="EMBL" id="KMO19702.1"/>
    </source>
</evidence>
<reference evidence="10 11" key="1">
    <citation type="submission" date="2015-01" db="EMBL/GenBank/DDBJ databases">
        <title>Genome sequencing of Methylobacterium platani JCM14648 type strain.</title>
        <authorList>
            <person name="Chaudhry V."/>
            <person name="Patil P.B."/>
        </authorList>
    </citation>
    <scope>NUCLEOTIDE SEQUENCE [LARGE SCALE GENOMIC DNA]</scope>
    <source>
        <strain evidence="10 11">JCM 14648</strain>
    </source>
</reference>
<comment type="similarity">
    <text evidence="5 6">Belongs to the XseA family.</text>
</comment>
<dbReference type="InterPro" id="IPR003753">
    <property type="entry name" value="Exonuc_VII_L"/>
</dbReference>
<evidence type="ECO:0000256" key="1">
    <source>
        <dbReference type="ARBA" id="ARBA00022490"/>
    </source>
</evidence>
<comment type="function">
    <text evidence="5">Bidirectionally degrades single-stranded DNA into large acid-insoluble oligonucleotides, which are then degraded further into small acid-soluble oligonucleotides.</text>
</comment>
<evidence type="ECO:0000256" key="5">
    <source>
        <dbReference type="HAMAP-Rule" id="MF_00378"/>
    </source>
</evidence>
<protein>
    <recommendedName>
        <fullName evidence="5">Exodeoxyribonuclease 7 large subunit</fullName>
        <ecNumber evidence="5">3.1.11.6</ecNumber>
    </recommendedName>
    <alternativeName>
        <fullName evidence="5">Exodeoxyribonuclease VII large subunit</fullName>
        <shortName evidence="5">Exonuclease VII large subunit</shortName>
    </alternativeName>
</protein>
<keyword evidence="11" id="KW-1185">Reference proteome</keyword>
<accession>A0ABR5H661</accession>
<evidence type="ECO:0000259" key="8">
    <source>
        <dbReference type="Pfam" id="PF02601"/>
    </source>
</evidence>
<dbReference type="EMBL" id="JXOD01000054">
    <property type="protein sequence ID" value="KMO19702.1"/>
    <property type="molecule type" value="Genomic_DNA"/>
</dbReference>
<keyword evidence="4 5" id="KW-0269">Exonuclease</keyword>
<dbReference type="HAMAP" id="MF_00378">
    <property type="entry name" value="Exonuc_7_L"/>
    <property type="match status" value="1"/>
</dbReference>
<feature type="domain" description="OB-fold nucleic acid binding" evidence="9">
    <location>
        <begin position="25"/>
        <end position="118"/>
    </location>
</feature>
<dbReference type="EC" id="3.1.11.6" evidence="5"/>
<evidence type="ECO:0000256" key="2">
    <source>
        <dbReference type="ARBA" id="ARBA00022722"/>
    </source>
</evidence>
<dbReference type="CDD" id="cd04489">
    <property type="entry name" value="ExoVII_LU_OBF"/>
    <property type="match status" value="1"/>
</dbReference>
<keyword evidence="3 5" id="KW-0378">Hydrolase</keyword>
<keyword evidence="2 5" id="KW-0540">Nuclease</keyword>
<dbReference type="Pfam" id="PF13742">
    <property type="entry name" value="tRNA_anti_2"/>
    <property type="match status" value="1"/>
</dbReference>
<feature type="compositionally biased region" description="Pro residues" evidence="7">
    <location>
        <begin position="489"/>
        <end position="503"/>
    </location>
</feature>
<dbReference type="InterPro" id="IPR025824">
    <property type="entry name" value="OB-fold_nuc-bd_dom"/>
</dbReference>
<dbReference type="PANTHER" id="PTHR30008">
    <property type="entry name" value="EXODEOXYRIBONUCLEASE 7 LARGE SUBUNIT"/>
    <property type="match status" value="1"/>
</dbReference>
<comment type="caution">
    <text evidence="10">The sequence shown here is derived from an EMBL/GenBank/DDBJ whole genome shotgun (WGS) entry which is preliminary data.</text>
</comment>
<keyword evidence="1 5" id="KW-0963">Cytoplasm</keyword>
<dbReference type="PANTHER" id="PTHR30008:SF0">
    <property type="entry name" value="EXODEOXYRIBONUCLEASE 7 LARGE SUBUNIT"/>
    <property type="match status" value="1"/>
</dbReference>
<comment type="subcellular location">
    <subcellularLocation>
        <location evidence="5 6">Cytoplasm</location>
    </subcellularLocation>
</comment>
<comment type="catalytic activity">
    <reaction evidence="5 6">
        <text>Exonucleolytic cleavage in either 5'- to 3'- or 3'- to 5'-direction to yield nucleoside 5'-phosphates.</text>
        <dbReference type="EC" id="3.1.11.6"/>
    </reaction>
</comment>
<evidence type="ECO:0000256" key="3">
    <source>
        <dbReference type="ARBA" id="ARBA00022801"/>
    </source>
</evidence>
<dbReference type="NCBIfam" id="TIGR00237">
    <property type="entry name" value="xseA"/>
    <property type="match status" value="1"/>
</dbReference>
<dbReference type="Pfam" id="PF02601">
    <property type="entry name" value="Exonuc_VII_L"/>
    <property type="match status" value="1"/>
</dbReference>
<evidence type="ECO:0000259" key="9">
    <source>
        <dbReference type="Pfam" id="PF13742"/>
    </source>
</evidence>
<evidence type="ECO:0000256" key="7">
    <source>
        <dbReference type="SAM" id="MobiDB-lite"/>
    </source>
</evidence>
<dbReference type="InterPro" id="IPR020579">
    <property type="entry name" value="Exonuc_VII_lsu_C"/>
</dbReference>
<evidence type="ECO:0000256" key="4">
    <source>
        <dbReference type="ARBA" id="ARBA00022839"/>
    </source>
</evidence>
<organism evidence="10 11">
    <name type="scientific">Methylobacterium platani JCM 14648</name>
    <dbReference type="NCBI Taxonomy" id="1295136"/>
    <lineage>
        <taxon>Bacteria</taxon>
        <taxon>Pseudomonadati</taxon>
        <taxon>Pseudomonadota</taxon>
        <taxon>Alphaproteobacteria</taxon>
        <taxon>Hyphomicrobiales</taxon>
        <taxon>Methylobacteriaceae</taxon>
        <taxon>Methylobacterium</taxon>
    </lineage>
</organism>
<comment type="subunit">
    <text evidence="5">Heterooligomer composed of large and small subunits.</text>
</comment>
<proteinExistence type="inferred from homology"/>
<feature type="region of interest" description="Disordered" evidence="7">
    <location>
        <begin position="483"/>
        <end position="533"/>
    </location>
</feature>
<dbReference type="Proteomes" id="UP000035947">
    <property type="component" value="Unassembled WGS sequence"/>
</dbReference>
<feature type="domain" description="Exonuclease VII large subunit C-terminal" evidence="8">
    <location>
        <begin position="142"/>
        <end position="481"/>
    </location>
</feature>
<evidence type="ECO:0000313" key="11">
    <source>
        <dbReference type="Proteomes" id="UP000035947"/>
    </source>
</evidence>
<evidence type="ECO:0000256" key="6">
    <source>
        <dbReference type="RuleBase" id="RU004355"/>
    </source>
</evidence>
<gene>
    <name evidence="5" type="primary">xseA</name>
    <name evidence="10" type="ORF">SQ03_07315</name>
</gene>
<name>A0ABR5H661_9HYPH</name>